<comment type="similarity">
    <text evidence="10">Belongs to the TRAFAC class YlqF/YawG GTPase family. RsgA subfamily.</text>
</comment>
<comment type="subcellular location">
    <subcellularLocation>
        <location evidence="10">Cytoplasm</location>
    </subcellularLocation>
</comment>
<dbReference type="GO" id="GO:0003924">
    <property type="term" value="F:GTPase activity"/>
    <property type="evidence" value="ECO:0007669"/>
    <property type="project" value="UniProtKB-UniRule"/>
</dbReference>
<feature type="binding site" evidence="10">
    <location>
        <position position="274"/>
    </location>
    <ligand>
        <name>Zn(2+)</name>
        <dbReference type="ChEBI" id="CHEBI:29105"/>
    </ligand>
</feature>
<comment type="cofactor">
    <cofactor evidence="10">
        <name>Zn(2+)</name>
        <dbReference type="ChEBI" id="CHEBI:29105"/>
    </cofactor>
    <text evidence="10">Binds 1 zinc ion per subunit.</text>
</comment>
<feature type="binding site" evidence="10">
    <location>
        <begin position="194"/>
        <end position="202"/>
    </location>
    <ligand>
        <name>GTP</name>
        <dbReference type="ChEBI" id="CHEBI:37565"/>
    </ligand>
</feature>
<keyword evidence="9 10" id="KW-0342">GTP-binding</keyword>
<dbReference type="Gene3D" id="3.40.50.300">
    <property type="entry name" value="P-loop containing nucleotide triphosphate hydrolases"/>
    <property type="match status" value="1"/>
</dbReference>
<evidence type="ECO:0000256" key="4">
    <source>
        <dbReference type="ARBA" id="ARBA00022730"/>
    </source>
</evidence>
<keyword evidence="6 10" id="KW-0378">Hydrolase</keyword>
<dbReference type="InterPro" id="IPR010914">
    <property type="entry name" value="RsgA_GTPase_dom"/>
</dbReference>
<evidence type="ECO:0000259" key="11">
    <source>
        <dbReference type="PROSITE" id="PS50936"/>
    </source>
</evidence>
<feature type="binding site" evidence="10">
    <location>
        <position position="279"/>
    </location>
    <ligand>
        <name>Zn(2+)</name>
        <dbReference type="ChEBI" id="CHEBI:29105"/>
    </ligand>
</feature>
<dbReference type="Gene3D" id="1.10.40.50">
    <property type="entry name" value="Probable gtpase engc, domain 3"/>
    <property type="match status" value="1"/>
</dbReference>
<evidence type="ECO:0000256" key="3">
    <source>
        <dbReference type="ARBA" id="ARBA00022723"/>
    </source>
</evidence>
<feature type="binding site" evidence="10">
    <location>
        <position position="281"/>
    </location>
    <ligand>
        <name>Zn(2+)</name>
        <dbReference type="ChEBI" id="CHEBI:29105"/>
    </ligand>
</feature>
<proteinExistence type="inferred from homology"/>
<dbReference type="GO" id="GO:0046872">
    <property type="term" value="F:metal ion binding"/>
    <property type="evidence" value="ECO:0007669"/>
    <property type="project" value="UniProtKB-KW"/>
</dbReference>
<dbReference type="EMBL" id="RCNT01000001">
    <property type="protein sequence ID" value="RMA43732.1"/>
    <property type="molecule type" value="Genomic_DNA"/>
</dbReference>
<dbReference type="PROSITE" id="PS50936">
    <property type="entry name" value="ENGC_GTPASE"/>
    <property type="match status" value="1"/>
</dbReference>
<dbReference type="HAMAP" id="MF_01820">
    <property type="entry name" value="GTPase_RsgA"/>
    <property type="match status" value="1"/>
</dbReference>
<dbReference type="PROSITE" id="PS51721">
    <property type="entry name" value="G_CP"/>
    <property type="match status" value="1"/>
</dbReference>
<evidence type="ECO:0000256" key="5">
    <source>
        <dbReference type="ARBA" id="ARBA00022741"/>
    </source>
</evidence>
<dbReference type="PANTHER" id="PTHR32120:SF10">
    <property type="entry name" value="SMALL RIBOSOMAL SUBUNIT BIOGENESIS GTPASE RSGA"/>
    <property type="match status" value="1"/>
</dbReference>
<name>A0A3L9Y5P9_9RHOB</name>
<protein>
    <recommendedName>
        <fullName evidence="10">Small ribosomal subunit biogenesis GTPase RsgA</fullName>
        <ecNumber evidence="10">3.6.1.-</ecNumber>
    </recommendedName>
</protein>
<dbReference type="SUPFAM" id="SSF52540">
    <property type="entry name" value="P-loop containing nucleoside triphosphate hydrolases"/>
    <property type="match status" value="1"/>
</dbReference>
<evidence type="ECO:0000256" key="8">
    <source>
        <dbReference type="ARBA" id="ARBA00022884"/>
    </source>
</evidence>
<dbReference type="AlphaFoldDB" id="A0A3L9Y5P9"/>
<gene>
    <name evidence="10 13" type="primary">rsgA</name>
    <name evidence="13" type="ORF">D9R08_02050</name>
</gene>
<dbReference type="NCBIfam" id="TIGR00157">
    <property type="entry name" value="ribosome small subunit-dependent GTPase A"/>
    <property type="match status" value="1"/>
</dbReference>
<comment type="subunit">
    <text evidence="10">Monomer. Associates with 30S ribosomal subunit, binds 16S rRNA.</text>
</comment>
<dbReference type="PANTHER" id="PTHR32120">
    <property type="entry name" value="SMALL RIBOSOMAL SUBUNIT BIOGENESIS GTPASE RSGA"/>
    <property type="match status" value="1"/>
</dbReference>
<dbReference type="Pfam" id="PF03193">
    <property type="entry name" value="RsgA_GTPase"/>
    <property type="match status" value="1"/>
</dbReference>
<dbReference type="GO" id="GO:0042274">
    <property type="term" value="P:ribosomal small subunit biogenesis"/>
    <property type="evidence" value="ECO:0007669"/>
    <property type="project" value="UniProtKB-UniRule"/>
</dbReference>
<dbReference type="GO" id="GO:0019843">
    <property type="term" value="F:rRNA binding"/>
    <property type="evidence" value="ECO:0007669"/>
    <property type="project" value="UniProtKB-KW"/>
</dbReference>
<keyword evidence="14" id="KW-1185">Reference proteome</keyword>
<comment type="function">
    <text evidence="10">One of several proteins that assist in the late maturation steps of the functional core of the 30S ribosomal subunit. Helps release RbfA from mature subunits. May play a role in the assembly of ribosomal proteins into the subunit. Circularly permuted GTPase that catalyzes slow GTP hydrolysis, GTPase activity is stimulated by the 30S ribosomal subunit.</text>
</comment>
<evidence type="ECO:0000256" key="1">
    <source>
        <dbReference type="ARBA" id="ARBA00022490"/>
    </source>
</evidence>
<dbReference type="CDD" id="cd01854">
    <property type="entry name" value="YjeQ_EngC"/>
    <property type="match status" value="1"/>
</dbReference>
<sequence>MTQYSLSDLGWSARLLAQLTPEEVETSNPARIATVARDRLGALAPDGPLTLIPASDTPSGAYCTGDWVLFDTASARVTRRLDPATELARRAAGTGSDRQLIASNVDTLGIVTSCNADFNPARLERYLALAASAGALPLVILTKADLCDDPGSYRTRAERLSPLVTAITLNATDTSDAEALAPWCRNGQTLVLLGSSGVGKSTLANALTGGAAATQSIREDDAKGRHTTTARGLHRTIHGGWLIDTPGMRALRLAGAAEGIDAVFSDLNDLAAQCRFSDCRHDTEPGCAVQDAIARGEIEPARLDRWRKLEREDARNSRTLHEARERDRALGKLYRSIKKDKHDLTGR</sequence>
<organism evidence="13 14">
    <name type="scientific">Rhodophyticola porphyridii</name>
    <dbReference type="NCBI Taxonomy" id="1852017"/>
    <lineage>
        <taxon>Bacteria</taxon>
        <taxon>Pseudomonadati</taxon>
        <taxon>Pseudomonadota</taxon>
        <taxon>Alphaproteobacteria</taxon>
        <taxon>Rhodobacterales</taxon>
        <taxon>Roseobacteraceae</taxon>
        <taxon>Rhodophyticola</taxon>
    </lineage>
</organism>
<dbReference type="InterPro" id="IPR004881">
    <property type="entry name" value="Ribosome_biogen_GTPase_RsgA"/>
</dbReference>
<feature type="domain" description="EngC GTPase" evidence="11">
    <location>
        <begin position="103"/>
        <end position="249"/>
    </location>
</feature>
<evidence type="ECO:0000256" key="7">
    <source>
        <dbReference type="ARBA" id="ARBA00022833"/>
    </source>
</evidence>
<dbReference type="Proteomes" id="UP000281343">
    <property type="component" value="Unassembled WGS sequence"/>
</dbReference>
<keyword evidence="1 10" id="KW-0963">Cytoplasm</keyword>
<dbReference type="InterPro" id="IPR027417">
    <property type="entry name" value="P-loop_NTPase"/>
</dbReference>
<keyword evidence="2 10" id="KW-0690">Ribosome biogenesis</keyword>
<accession>A0A3L9Y5P9</accession>
<evidence type="ECO:0000259" key="12">
    <source>
        <dbReference type="PROSITE" id="PS51721"/>
    </source>
</evidence>
<dbReference type="OrthoDB" id="9809485at2"/>
<dbReference type="GO" id="GO:0005737">
    <property type="term" value="C:cytoplasm"/>
    <property type="evidence" value="ECO:0007669"/>
    <property type="project" value="UniProtKB-SubCell"/>
</dbReference>
<dbReference type="InterPro" id="IPR030378">
    <property type="entry name" value="G_CP_dom"/>
</dbReference>
<dbReference type="GO" id="GO:0005525">
    <property type="term" value="F:GTP binding"/>
    <property type="evidence" value="ECO:0007669"/>
    <property type="project" value="UniProtKB-UniRule"/>
</dbReference>
<dbReference type="EC" id="3.6.1.-" evidence="10"/>
<evidence type="ECO:0000256" key="9">
    <source>
        <dbReference type="ARBA" id="ARBA00023134"/>
    </source>
</evidence>
<keyword evidence="4 10" id="KW-0699">rRNA-binding</keyword>
<reference evidence="13 14" key="1">
    <citation type="submission" date="2018-10" db="EMBL/GenBank/DDBJ databases">
        <authorList>
            <person name="Jung H.S."/>
            <person name="Jeon C.O."/>
        </authorList>
    </citation>
    <scope>NUCLEOTIDE SEQUENCE [LARGE SCALE GENOMIC DNA]</scope>
    <source>
        <strain evidence="13 14">MA-7-27</strain>
    </source>
</reference>
<evidence type="ECO:0000256" key="6">
    <source>
        <dbReference type="ARBA" id="ARBA00022801"/>
    </source>
</evidence>
<keyword evidence="5 10" id="KW-0547">Nucleotide-binding</keyword>
<feature type="domain" description="CP-type G" evidence="12">
    <location>
        <begin position="97"/>
        <end position="251"/>
    </location>
</feature>
<evidence type="ECO:0000256" key="10">
    <source>
        <dbReference type="HAMAP-Rule" id="MF_01820"/>
    </source>
</evidence>
<evidence type="ECO:0000313" key="13">
    <source>
        <dbReference type="EMBL" id="RMA43732.1"/>
    </source>
</evidence>
<keyword evidence="7 10" id="KW-0862">Zinc</keyword>
<keyword evidence="3 10" id="KW-0479">Metal-binding</keyword>
<dbReference type="RefSeq" id="WP_121896323.1">
    <property type="nucleotide sequence ID" value="NZ_RCNT01000001.1"/>
</dbReference>
<comment type="caution">
    <text evidence="13">The sequence shown here is derived from an EMBL/GenBank/DDBJ whole genome shotgun (WGS) entry which is preliminary data.</text>
</comment>
<feature type="binding site" evidence="10">
    <location>
        <begin position="142"/>
        <end position="145"/>
    </location>
    <ligand>
        <name>GTP</name>
        <dbReference type="ChEBI" id="CHEBI:37565"/>
    </ligand>
</feature>
<feature type="binding site" evidence="10">
    <location>
        <position position="287"/>
    </location>
    <ligand>
        <name>Zn(2+)</name>
        <dbReference type="ChEBI" id="CHEBI:29105"/>
    </ligand>
</feature>
<evidence type="ECO:0000256" key="2">
    <source>
        <dbReference type="ARBA" id="ARBA00022517"/>
    </source>
</evidence>
<keyword evidence="8 10" id="KW-0694">RNA-binding</keyword>
<evidence type="ECO:0000313" key="14">
    <source>
        <dbReference type="Proteomes" id="UP000281343"/>
    </source>
</evidence>